<feature type="non-terminal residue" evidence="1">
    <location>
        <position position="64"/>
    </location>
</feature>
<evidence type="ECO:0000313" key="2">
    <source>
        <dbReference type="Proteomes" id="UP001529510"/>
    </source>
</evidence>
<name>A0ABD0NSP7_CIRMR</name>
<dbReference type="InterPro" id="IPR053033">
    <property type="entry name" value="Androglobin-like"/>
</dbReference>
<sequence length="64" mass="7823">LMRWVISELYILWKVCNTGEEKATETVPNLWKPWEHIYSLCRVAKDHMPLYNAYGKYVIKLYWM</sequence>
<accession>A0ABD0NSP7</accession>
<evidence type="ECO:0000313" key="1">
    <source>
        <dbReference type="EMBL" id="KAL0164752.1"/>
    </source>
</evidence>
<keyword evidence="2" id="KW-1185">Reference proteome</keyword>
<feature type="non-terminal residue" evidence="1">
    <location>
        <position position="1"/>
    </location>
</feature>
<reference evidence="1 2" key="1">
    <citation type="submission" date="2024-05" db="EMBL/GenBank/DDBJ databases">
        <title>Genome sequencing and assembly of Indian major carp, Cirrhinus mrigala (Hamilton, 1822).</title>
        <authorList>
            <person name="Mohindra V."/>
            <person name="Chowdhury L.M."/>
            <person name="Lal K."/>
            <person name="Jena J.K."/>
        </authorList>
    </citation>
    <scope>NUCLEOTIDE SEQUENCE [LARGE SCALE GENOMIC DNA]</scope>
    <source>
        <strain evidence="1">CM1030</strain>
        <tissue evidence="1">Blood</tissue>
    </source>
</reference>
<gene>
    <name evidence="1" type="ORF">M9458_040505</name>
</gene>
<proteinExistence type="predicted"/>
<dbReference type="Proteomes" id="UP001529510">
    <property type="component" value="Unassembled WGS sequence"/>
</dbReference>
<protein>
    <submittedName>
        <fullName evidence="1">Uncharacterized protein</fullName>
    </submittedName>
</protein>
<dbReference type="EMBL" id="JAMKFB020000020">
    <property type="protein sequence ID" value="KAL0164752.1"/>
    <property type="molecule type" value="Genomic_DNA"/>
</dbReference>
<dbReference type="AlphaFoldDB" id="A0ABD0NSP7"/>
<dbReference type="PANTHER" id="PTHR46298">
    <property type="entry name" value="ANDROGLOBIN"/>
    <property type="match status" value="1"/>
</dbReference>
<organism evidence="1 2">
    <name type="scientific">Cirrhinus mrigala</name>
    <name type="common">Mrigala</name>
    <dbReference type="NCBI Taxonomy" id="683832"/>
    <lineage>
        <taxon>Eukaryota</taxon>
        <taxon>Metazoa</taxon>
        <taxon>Chordata</taxon>
        <taxon>Craniata</taxon>
        <taxon>Vertebrata</taxon>
        <taxon>Euteleostomi</taxon>
        <taxon>Actinopterygii</taxon>
        <taxon>Neopterygii</taxon>
        <taxon>Teleostei</taxon>
        <taxon>Ostariophysi</taxon>
        <taxon>Cypriniformes</taxon>
        <taxon>Cyprinidae</taxon>
        <taxon>Labeoninae</taxon>
        <taxon>Labeonini</taxon>
        <taxon>Cirrhinus</taxon>
    </lineage>
</organism>
<dbReference type="PANTHER" id="PTHR46298:SF1">
    <property type="entry name" value="ANDROGLOBIN"/>
    <property type="match status" value="1"/>
</dbReference>
<comment type="caution">
    <text evidence="1">The sequence shown here is derived from an EMBL/GenBank/DDBJ whole genome shotgun (WGS) entry which is preliminary data.</text>
</comment>